<dbReference type="OrthoDB" id="5418867at2759"/>
<proteinExistence type="predicted"/>
<evidence type="ECO:0000256" key="1">
    <source>
        <dbReference type="SAM" id="MobiDB-lite"/>
    </source>
</evidence>
<feature type="compositionally biased region" description="Polar residues" evidence="1">
    <location>
        <begin position="102"/>
        <end position="114"/>
    </location>
</feature>
<sequence>MNTALYTCLLTANSQLLIAILKTSTGKIDYKGIADYMGPVPEYNVKSIQNQIWFIKTKTLGDKASGSNPSTPSKGGKKDAKTPTKSPASSKRERAEVDDAQSDSVPDSATPTKNGRSKKAKTGVKQEVKREIKSEDA</sequence>
<comment type="caution">
    <text evidence="2">The sequence shown here is derived from an EMBL/GenBank/DDBJ whole genome shotgun (WGS) entry which is preliminary data.</text>
</comment>
<feature type="compositionally biased region" description="Basic and acidic residues" evidence="1">
    <location>
        <begin position="124"/>
        <end position="137"/>
    </location>
</feature>
<dbReference type="EMBL" id="ACYE01000073">
    <property type="protein sequence ID" value="EFE43906.1"/>
    <property type="molecule type" value="Genomic_DNA"/>
</dbReference>
<dbReference type="HOGENOM" id="CLU_122468_2_0_1"/>
<gene>
    <name evidence="2" type="ORF">TRV_01348</name>
</gene>
<name>D4D2P2_TRIVH</name>
<dbReference type="AlphaFoldDB" id="D4D2P2"/>
<protein>
    <submittedName>
        <fullName evidence="2">Uncharacterized protein</fullName>
    </submittedName>
</protein>
<dbReference type="RefSeq" id="XP_003024517.1">
    <property type="nucleotide sequence ID" value="XM_003024471.1"/>
</dbReference>
<evidence type="ECO:0000313" key="2">
    <source>
        <dbReference type="EMBL" id="EFE43906.1"/>
    </source>
</evidence>
<dbReference type="Proteomes" id="UP000008383">
    <property type="component" value="Unassembled WGS sequence"/>
</dbReference>
<keyword evidence="3" id="KW-1185">Reference proteome</keyword>
<organism evidence="2 3">
    <name type="scientific">Trichophyton verrucosum (strain HKI 0517)</name>
    <dbReference type="NCBI Taxonomy" id="663202"/>
    <lineage>
        <taxon>Eukaryota</taxon>
        <taxon>Fungi</taxon>
        <taxon>Dikarya</taxon>
        <taxon>Ascomycota</taxon>
        <taxon>Pezizomycotina</taxon>
        <taxon>Eurotiomycetes</taxon>
        <taxon>Eurotiomycetidae</taxon>
        <taxon>Onygenales</taxon>
        <taxon>Arthrodermataceae</taxon>
        <taxon>Trichophyton</taxon>
    </lineage>
</organism>
<accession>D4D2P2</accession>
<dbReference type="KEGG" id="tve:TRV_01348"/>
<reference evidence="3" key="1">
    <citation type="journal article" date="2011" name="Genome Biol.">
        <title>Comparative and functional genomics provide insights into the pathogenicity of dermatophytic fungi.</title>
        <authorList>
            <person name="Burmester A."/>
            <person name="Shelest E."/>
            <person name="Gloeckner G."/>
            <person name="Heddergott C."/>
            <person name="Schindler S."/>
            <person name="Staib P."/>
            <person name="Heidel A."/>
            <person name="Felder M."/>
            <person name="Petzold A."/>
            <person name="Szafranski K."/>
            <person name="Feuermann M."/>
            <person name="Pedruzzi I."/>
            <person name="Priebe S."/>
            <person name="Groth M."/>
            <person name="Winkler R."/>
            <person name="Li W."/>
            <person name="Kniemeyer O."/>
            <person name="Schroeckh V."/>
            <person name="Hertweck C."/>
            <person name="Hube B."/>
            <person name="White T.C."/>
            <person name="Platzer M."/>
            <person name="Guthke R."/>
            <person name="Heitman J."/>
            <person name="Woestemeyer J."/>
            <person name="Zipfel P.F."/>
            <person name="Monod M."/>
            <person name="Brakhage A.A."/>
        </authorList>
    </citation>
    <scope>NUCLEOTIDE SEQUENCE [LARGE SCALE GENOMIC DNA]</scope>
    <source>
        <strain evidence="3">HKI 0517</strain>
    </source>
</reference>
<evidence type="ECO:0000313" key="3">
    <source>
        <dbReference type="Proteomes" id="UP000008383"/>
    </source>
</evidence>
<feature type="region of interest" description="Disordered" evidence="1">
    <location>
        <begin position="59"/>
        <end position="137"/>
    </location>
</feature>
<dbReference type="GeneID" id="9579740"/>